<dbReference type="InterPro" id="IPR007138">
    <property type="entry name" value="ABM_dom"/>
</dbReference>
<dbReference type="InterPro" id="IPR011008">
    <property type="entry name" value="Dimeric_a/b-barrel"/>
</dbReference>
<dbReference type="GO" id="GO:0004497">
    <property type="term" value="F:monooxygenase activity"/>
    <property type="evidence" value="ECO:0007669"/>
    <property type="project" value="UniProtKB-KW"/>
</dbReference>
<comment type="caution">
    <text evidence="3">The sequence shown here is derived from an EMBL/GenBank/DDBJ whole genome shotgun (WGS) entry which is preliminary data.</text>
</comment>
<dbReference type="OrthoDB" id="5518280at2"/>
<organism evidence="3 4">
    <name type="scientific">Sphingomonas cavernae</name>
    <dbReference type="NCBI Taxonomy" id="2320861"/>
    <lineage>
        <taxon>Bacteria</taxon>
        <taxon>Pseudomonadati</taxon>
        <taxon>Pseudomonadota</taxon>
        <taxon>Alphaproteobacteria</taxon>
        <taxon>Sphingomonadales</taxon>
        <taxon>Sphingomonadaceae</taxon>
        <taxon>Sphingomonas</taxon>
    </lineage>
</organism>
<accession>A0A418W753</accession>
<evidence type="ECO:0000313" key="3">
    <source>
        <dbReference type="EMBL" id="RJF85876.1"/>
    </source>
</evidence>
<dbReference type="EMBL" id="QYUM01000004">
    <property type="protein sequence ID" value="RJF85876.1"/>
    <property type="molecule type" value="Genomic_DNA"/>
</dbReference>
<feature type="chain" id="PRO_5019037870" evidence="1">
    <location>
        <begin position="19"/>
        <end position="115"/>
    </location>
</feature>
<dbReference type="Pfam" id="PF03992">
    <property type="entry name" value="ABM"/>
    <property type="match status" value="1"/>
</dbReference>
<evidence type="ECO:0000256" key="1">
    <source>
        <dbReference type="SAM" id="SignalP"/>
    </source>
</evidence>
<dbReference type="Gene3D" id="3.30.70.100">
    <property type="match status" value="1"/>
</dbReference>
<evidence type="ECO:0000313" key="4">
    <source>
        <dbReference type="Proteomes" id="UP000286100"/>
    </source>
</evidence>
<proteinExistence type="predicted"/>
<dbReference type="Proteomes" id="UP000286100">
    <property type="component" value="Unassembled WGS sequence"/>
</dbReference>
<reference evidence="3 4" key="1">
    <citation type="submission" date="2018-09" db="EMBL/GenBank/DDBJ databases">
        <authorList>
            <person name="Zhu H."/>
        </authorList>
    </citation>
    <scope>NUCLEOTIDE SEQUENCE [LARGE SCALE GENOMIC DNA]</scope>
    <source>
        <strain evidence="3 4">K2R01-6</strain>
    </source>
</reference>
<dbReference type="RefSeq" id="WP_119765050.1">
    <property type="nucleotide sequence ID" value="NZ_QYUM01000004.1"/>
</dbReference>
<feature type="signal peptide" evidence="1">
    <location>
        <begin position="1"/>
        <end position="18"/>
    </location>
</feature>
<feature type="domain" description="ABM" evidence="2">
    <location>
        <begin position="26"/>
        <end position="114"/>
    </location>
</feature>
<evidence type="ECO:0000259" key="2">
    <source>
        <dbReference type="PROSITE" id="PS51725"/>
    </source>
</evidence>
<protein>
    <submittedName>
        <fullName evidence="3">Antibiotic biosynthesis monooxygenase</fullName>
    </submittedName>
</protein>
<keyword evidence="3" id="KW-0503">Monooxygenase</keyword>
<dbReference type="PROSITE" id="PS51725">
    <property type="entry name" value="ABM"/>
    <property type="match status" value="1"/>
</dbReference>
<gene>
    <name evidence="3" type="ORF">D3876_18650</name>
</gene>
<keyword evidence="1" id="KW-0732">Signal</keyword>
<dbReference type="SUPFAM" id="SSF54909">
    <property type="entry name" value="Dimeric alpha+beta barrel"/>
    <property type="match status" value="1"/>
</dbReference>
<name>A0A418W753_9SPHN</name>
<keyword evidence="4" id="KW-1185">Reference proteome</keyword>
<sequence length="115" mass="12598">MTRWLAPLLLALAPAALAAAEPAKGIVMVGEMIAHPGKGDALYARMQREIPPIPQTKGRRAYEVVRDGKNPDRVVIVEIWDSAEDHAASVKQIDPQAIREVKALMASMKGETFKR</sequence>
<keyword evidence="3" id="KW-0560">Oxidoreductase</keyword>
<dbReference type="AlphaFoldDB" id="A0A418W753"/>